<dbReference type="RefSeq" id="WP_076980774.1">
    <property type="nucleotide sequence ID" value="NZ_CP019124.1"/>
</dbReference>
<evidence type="ECO:0000313" key="2">
    <source>
        <dbReference type="Proteomes" id="UP000187266"/>
    </source>
</evidence>
<dbReference type="InterPro" id="IPR007459">
    <property type="entry name" value="DNA_pol3_chi"/>
</dbReference>
<dbReference type="PANTHER" id="PTHR38767:SF1">
    <property type="entry name" value="DNA POLYMERASE III SUBUNIT CHI"/>
    <property type="match status" value="1"/>
</dbReference>
<keyword evidence="2" id="KW-1185">Reference proteome</keyword>
<accession>A0A1U7DL60</accession>
<dbReference type="STRING" id="1267768.BV394_14415"/>
<sequence length="160" mass="17027">MGSVFFYHLTREPLEAALPKLIGAARGQGWPVAIRGRTEGFLTWLDDKLWQGPADGFLPHGLEGGPHDRHQPVLLGTGAGRAANEPQCLMSVEGAPVTPDELDEYARVCVIFDGGDAAALETARNQWRSLTGAGAAAQYWSQESGKWEKKAESGGAKAAG</sequence>
<dbReference type="OrthoDB" id="9795973at2"/>
<evidence type="ECO:0000313" key="1">
    <source>
        <dbReference type="EMBL" id="APX90757.1"/>
    </source>
</evidence>
<dbReference type="EMBL" id="CP019124">
    <property type="protein sequence ID" value="APX90757.1"/>
    <property type="molecule type" value="Genomic_DNA"/>
</dbReference>
<dbReference type="Proteomes" id="UP000187266">
    <property type="component" value="Chromosome"/>
</dbReference>
<dbReference type="GO" id="GO:0003887">
    <property type="term" value="F:DNA-directed DNA polymerase activity"/>
    <property type="evidence" value="ECO:0007669"/>
    <property type="project" value="InterPro"/>
</dbReference>
<gene>
    <name evidence="1" type="ORF">BV394_14415</name>
</gene>
<dbReference type="NCBIfam" id="NF004347">
    <property type="entry name" value="PRK05728.1-4"/>
    <property type="match status" value="1"/>
</dbReference>
<reference evidence="1 2" key="1">
    <citation type="submission" date="2017-01" db="EMBL/GenBank/DDBJ databases">
        <title>Genomic analysis of Xuhuaishuia manganoxidans DY6-4.</title>
        <authorList>
            <person name="Wang X."/>
        </authorList>
    </citation>
    <scope>NUCLEOTIDE SEQUENCE [LARGE SCALE GENOMIC DNA]</scope>
    <source>
        <strain evidence="1 2">DY6-4</strain>
    </source>
</reference>
<dbReference type="GO" id="GO:0003677">
    <property type="term" value="F:DNA binding"/>
    <property type="evidence" value="ECO:0007669"/>
    <property type="project" value="InterPro"/>
</dbReference>
<proteinExistence type="predicted"/>
<dbReference type="Pfam" id="PF04364">
    <property type="entry name" value="DNA_pol3_chi"/>
    <property type="match status" value="1"/>
</dbReference>
<organism evidence="1 2">
    <name type="scientific">Brevirhabdus pacifica</name>
    <dbReference type="NCBI Taxonomy" id="1267768"/>
    <lineage>
        <taxon>Bacteria</taxon>
        <taxon>Pseudomonadati</taxon>
        <taxon>Pseudomonadota</taxon>
        <taxon>Alphaproteobacteria</taxon>
        <taxon>Rhodobacterales</taxon>
        <taxon>Paracoccaceae</taxon>
        <taxon>Brevirhabdus</taxon>
    </lineage>
</organism>
<protein>
    <submittedName>
        <fullName evidence="1">DNA polymerase III subunit chi</fullName>
    </submittedName>
</protein>
<dbReference type="GO" id="GO:0006260">
    <property type="term" value="P:DNA replication"/>
    <property type="evidence" value="ECO:0007669"/>
    <property type="project" value="InterPro"/>
</dbReference>
<dbReference type="SUPFAM" id="SSF102400">
    <property type="entry name" value="DNA polymerase III chi subunit"/>
    <property type="match status" value="1"/>
</dbReference>
<dbReference type="Gene3D" id="3.40.50.10110">
    <property type="entry name" value="DNA polymerase III subunit chi"/>
    <property type="match status" value="1"/>
</dbReference>
<accession>A0A2M9DHV3</accession>
<dbReference type="PANTHER" id="PTHR38767">
    <property type="entry name" value="DNA POLYMERASE III SUBUNIT CHI"/>
    <property type="match status" value="1"/>
</dbReference>
<dbReference type="GO" id="GO:0032298">
    <property type="term" value="P:positive regulation of DNA-templated DNA replication initiation"/>
    <property type="evidence" value="ECO:0007669"/>
    <property type="project" value="TreeGrafter"/>
</dbReference>
<dbReference type="AlphaFoldDB" id="A0A1U7DL60"/>
<dbReference type="InterPro" id="IPR036768">
    <property type="entry name" value="PolIII_chi_sf"/>
</dbReference>
<name>A0A1U7DL60_9RHOB</name>